<evidence type="ECO:0000256" key="3">
    <source>
        <dbReference type="ARBA" id="ARBA00022617"/>
    </source>
</evidence>
<keyword evidence="4" id="KW-0479">Metal-binding</keyword>
<dbReference type="GeneID" id="92089953"/>
<evidence type="ECO:0000256" key="7">
    <source>
        <dbReference type="ARBA" id="ARBA00023033"/>
    </source>
</evidence>
<comment type="caution">
    <text evidence="9">The sequence shown here is derived from an EMBL/GenBank/DDBJ whole genome shotgun (WGS) entry which is preliminary data.</text>
</comment>
<evidence type="ECO:0000256" key="8">
    <source>
        <dbReference type="SAM" id="Phobius"/>
    </source>
</evidence>
<sequence length="550" mass="61999">MAVGMAEDLGSRGYQAYYGFAMKAVGYLALLGLARFLYRLYQVRTTVRKAGREPGVFLIPHSFLFGHLIAITKLAIKLKSPPTLHGQMMPLMLAREYPEVMEAGVVYMDVWPISPPMLTVFRPDMMAQFTQDQSQPKHPYVVREMKPFTGAMDLVSSDGQEWKVGRSMFNPGFALKNLLSLVPAFVEEALVFRKRLGDLADKEETVKMEMYTTDLTVDIIGRAVLGARIEAQKKPVKFMNAMVGQIAMLYFDNDLQKMLNPLVPIRHWIYNRTFHDEMMPYIQDTVRNYEKMEGPKTILALALKSYVTEVDASARGNIPPAFLNRVVNHIKMFLFAGHDTTATTLAYAYYELSRNPDKLALLRAELDDVLGKDPEQAADQIAADPALLNQLPYTLGVVKETLRLWPVVGTVRAGLPGFTLLDPETGVRYPTGGFVLFGCSKAAHVNPNFWPEPEAFLPERFTTRDESDPLHPVKNAFRPWEMGPRNCIGQELASLELRLVLALTVREFDMTPAYSESSLSFQGEKAFQVQLKEMITAHPNEGMPMTIRRT</sequence>
<evidence type="ECO:0000256" key="1">
    <source>
        <dbReference type="ARBA" id="ARBA00001971"/>
    </source>
</evidence>
<feature type="transmembrane region" description="Helical" evidence="8">
    <location>
        <begin position="55"/>
        <end position="76"/>
    </location>
</feature>
<evidence type="ECO:0008006" key="11">
    <source>
        <dbReference type="Google" id="ProtNLM"/>
    </source>
</evidence>
<keyword evidence="8" id="KW-1133">Transmembrane helix</keyword>
<comment type="cofactor">
    <cofactor evidence="1">
        <name>heme</name>
        <dbReference type="ChEBI" id="CHEBI:30413"/>
    </cofactor>
</comment>
<comment type="pathway">
    <text evidence="2">Secondary metabolite biosynthesis.</text>
</comment>
<evidence type="ECO:0000256" key="2">
    <source>
        <dbReference type="ARBA" id="ARBA00005179"/>
    </source>
</evidence>
<dbReference type="PANTHER" id="PTHR24305:SF107">
    <property type="entry name" value="P450, PUTATIVE (EUROFUNG)-RELATED"/>
    <property type="match status" value="1"/>
</dbReference>
<evidence type="ECO:0000313" key="10">
    <source>
        <dbReference type="Proteomes" id="UP001480595"/>
    </source>
</evidence>
<reference evidence="9 10" key="1">
    <citation type="submission" date="2023-01" db="EMBL/GenBank/DDBJ databases">
        <title>Analysis of 21 Apiospora genomes using comparative genomics revels a genus with tremendous synthesis potential of carbohydrate active enzymes and secondary metabolites.</title>
        <authorList>
            <person name="Sorensen T."/>
        </authorList>
    </citation>
    <scope>NUCLEOTIDE SEQUENCE [LARGE SCALE GENOMIC DNA]</scope>
    <source>
        <strain evidence="9 10">CBS 135458</strain>
    </source>
</reference>
<keyword evidence="8" id="KW-0812">Transmembrane</keyword>
<organism evidence="9 10">
    <name type="scientific">Apiospora phragmitis</name>
    <dbReference type="NCBI Taxonomy" id="2905665"/>
    <lineage>
        <taxon>Eukaryota</taxon>
        <taxon>Fungi</taxon>
        <taxon>Dikarya</taxon>
        <taxon>Ascomycota</taxon>
        <taxon>Pezizomycotina</taxon>
        <taxon>Sordariomycetes</taxon>
        <taxon>Xylariomycetidae</taxon>
        <taxon>Amphisphaeriales</taxon>
        <taxon>Apiosporaceae</taxon>
        <taxon>Apiospora</taxon>
    </lineage>
</organism>
<dbReference type="PANTHER" id="PTHR24305">
    <property type="entry name" value="CYTOCHROME P450"/>
    <property type="match status" value="1"/>
</dbReference>
<evidence type="ECO:0000256" key="6">
    <source>
        <dbReference type="ARBA" id="ARBA00023004"/>
    </source>
</evidence>
<evidence type="ECO:0000256" key="5">
    <source>
        <dbReference type="ARBA" id="ARBA00023002"/>
    </source>
</evidence>
<keyword evidence="6" id="KW-0408">Iron</keyword>
<dbReference type="Proteomes" id="UP001480595">
    <property type="component" value="Unassembled WGS sequence"/>
</dbReference>
<proteinExistence type="predicted"/>
<feature type="transmembrane region" description="Helical" evidence="8">
    <location>
        <begin position="16"/>
        <end position="34"/>
    </location>
</feature>
<dbReference type="EMBL" id="JAQQWL010000006">
    <property type="protein sequence ID" value="KAK8068865.1"/>
    <property type="molecule type" value="Genomic_DNA"/>
</dbReference>
<dbReference type="CDD" id="cd11051">
    <property type="entry name" value="CYP59-like"/>
    <property type="match status" value="1"/>
</dbReference>
<keyword evidence="10" id="KW-1185">Reference proteome</keyword>
<accession>A0ABR1VCE5</accession>
<dbReference type="SUPFAM" id="SSF48264">
    <property type="entry name" value="Cytochrome P450"/>
    <property type="match status" value="1"/>
</dbReference>
<gene>
    <name evidence="9" type="ORF">PG994_005481</name>
</gene>
<protein>
    <recommendedName>
        <fullName evidence="11">Cytochrome P450</fullName>
    </recommendedName>
</protein>
<keyword evidence="3" id="KW-0349">Heme</keyword>
<dbReference type="Gene3D" id="1.10.630.10">
    <property type="entry name" value="Cytochrome P450"/>
    <property type="match status" value="1"/>
</dbReference>
<dbReference type="InterPro" id="IPR001128">
    <property type="entry name" value="Cyt_P450"/>
</dbReference>
<keyword evidence="5" id="KW-0560">Oxidoreductase</keyword>
<dbReference type="InterPro" id="IPR002401">
    <property type="entry name" value="Cyt_P450_E_grp-I"/>
</dbReference>
<name>A0ABR1VCE5_9PEZI</name>
<evidence type="ECO:0000256" key="4">
    <source>
        <dbReference type="ARBA" id="ARBA00022723"/>
    </source>
</evidence>
<dbReference type="PRINTS" id="PR00463">
    <property type="entry name" value="EP450I"/>
</dbReference>
<dbReference type="Pfam" id="PF00067">
    <property type="entry name" value="p450"/>
    <property type="match status" value="1"/>
</dbReference>
<dbReference type="InterPro" id="IPR050121">
    <property type="entry name" value="Cytochrome_P450_monoxygenase"/>
</dbReference>
<evidence type="ECO:0000313" key="9">
    <source>
        <dbReference type="EMBL" id="KAK8068865.1"/>
    </source>
</evidence>
<keyword evidence="8" id="KW-0472">Membrane</keyword>
<dbReference type="RefSeq" id="XP_066716159.1">
    <property type="nucleotide sequence ID" value="XM_066856890.1"/>
</dbReference>
<dbReference type="PRINTS" id="PR00385">
    <property type="entry name" value="P450"/>
</dbReference>
<keyword evidence="7" id="KW-0503">Monooxygenase</keyword>
<dbReference type="InterPro" id="IPR036396">
    <property type="entry name" value="Cyt_P450_sf"/>
</dbReference>